<protein>
    <submittedName>
        <fullName evidence="1">Uncharacterized protein</fullName>
    </submittedName>
</protein>
<evidence type="ECO:0000313" key="2">
    <source>
        <dbReference type="Proteomes" id="UP000231791"/>
    </source>
</evidence>
<keyword evidence="2" id="KW-1185">Reference proteome</keyword>
<dbReference type="AlphaFoldDB" id="A0A2K8PFB2"/>
<dbReference type="EMBL" id="CP024985">
    <property type="protein sequence ID" value="ATZ25446.1"/>
    <property type="molecule type" value="Genomic_DNA"/>
</dbReference>
<dbReference type="Proteomes" id="UP000231791">
    <property type="component" value="Chromosome"/>
</dbReference>
<organism evidence="1 2">
    <name type="scientific">Streptomyces lavendulae subsp. lavendulae</name>
    <dbReference type="NCBI Taxonomy" id="58340"/>
    <lineage>
        <taxon>Bacteria</taxon>
        <taxon>Bacillati</taxon>
        <taxon>Actinomycetota</taxon>
        <taxon>Actinomycetes</taxon>
        <taxon>Kitasatosporales</taxon>
        <taxon>Streptomycetaceae</taxon>
        <taxon>Streptomyces</taxon>
    </lineage>
</organism>
<dbReference type="KEGG" id="slx:SLAV_17985"/>
<sequence length="37" mass="3896">MSPRPRPRPAAVRLCFGAAVLCLLAAVLLALWNAYGG</sequence>
<evidence type="ECO:0000313" key="1">
    <source>
        <dbReference type="EMBL" id="ATZ25446.1"/>
    </source>
</evidence>
<reference evidence="1 2" key="1">
    <citation type="submission" date="2017-11" db="EMBL/GenBank/DDBJ databases">
        <title>Complete genome sequence of Streptomyces lavendulae subsp. lavendulae CCM 3239 (formerly 'Streptomyces aureofaciens CCM 3239'), the producer of the angucycline-type antibiotic auricin.</title>
        <authorList>
            <person name="Busche T."/>
            <person name="Novakova R."/>
            <person name="Al'Dilaimi A."/>
            <person name="Homerova D."/>
            <person name="Feckova L."/>
            <person name="Rezuchova B."/>
            <person name="Mingyar E."/>
            <person name="Csolleiova D."/>
            <person name="Bekeova C."/>
            <person name="Winkler A."/>
            <person name="Sevcikova B."/>
            <person name="Kalinowski J."/>
            <person name="Kormanec J."/>
            <person name="Ruckert C."/>
        </authorList>
    </citation>
    <scope>NUCLEOTIDE SEQUENCE [LARGE SCALE GENOMIC DNA]</scope>
    <source>
        <strain evidence="1 2">CCM 3239</strain>
    </source>
</reference>
<gene>
    <name evidence="1" type="ORF">SLAV_17985</name>
</gene>
<name>A0A2K8PFB2_STRLA</name>
<accession>A0A2K8PFB2</accession>
<proteinExistence type="predicted"/>